<sequence length="522" mass="57887">MIIDDHHYDFIIIGSGAGGATLARQLSKKGKWVLVLERGGQLPLEEQNIIGTDLFRKTRYHPKGENWLGPDGDPFAPQTVYALGGNTKIWGAVLERMRTEDFEELPLQDGTSPSWPVSYEELEPFYGKAEEIYNVKGSQGIDKTEPYRSKGYKNPPKSIEPLFKEIQNILLEEGFNPYYLPISWPENSQDIDFDNCAMFQKGDSQLYGIYNSNQDFLKIKTNAKVVKLDVNSSGKSIKGVEAEIDGDKWLFSSDVVILAAGAINTPIILLNSKSSSHPNGLGNSSNMVGKNLMNIQMTCILQRANNLTSGYFPKSLGLNDFYFGDKNVNFPLGHIQTGGGVLRDAFFAESPPVLSLITKFIPDFGLKNLAKRSISWWAMTEVLPYPENAVTIQNNRVKINYIHNNLEAHDRLVYRWLDTLKVIENNPLSVSITQTPAHPRGLAPLSVVGYSCGTCKMGNDPKTSVVNKNGKCHDIDNLYISDASIFPSCPSIGHGLTVIALSLKLGDYLTSGNLYKPLICRP</sequence>
<organism evidence="8 9">
    <name type="scientific">Prochlorococcus marinus str. MIT 9116</name>
    <dbReference type="NCBI Taxonomy" id="167544"/>
    <lineage>
        <taxon>Bacteria</taxon>
        <taxon>Bacillati</taxon>
        <taxon>Cyanobacteriota</taxon>
        <taxon>Cyanophyceae</taxon>
        <taxon>Synechococcales</taxon>
        <taxon>Prochlorococcaceae</taxon>
        <taxon>Prochlorococcus</taxon>
    </lineage>
</organism>
<keyword evidence="3" id="KW-0285">Flavoprotein</keyword>
<evidence type="ECO:0000256" key="3">
    <source>
        <dbReference type="ARBA" id="ARBA00022630"/>
    </source>
</evidence>
<comment type="similarity">
    <text evidence="2">Belongs to the GMC oxidoreductase family.</text>
</comment>
<dbReference type="EMBL" id="JNAJ01000008">
    <property type="protein sequence ID" value="KGF92311.1"/>
    <property type="molecule type" value="Genomic_DNA"/>
</dbReference>
<gene>
    <name evidence="8" type="ORF">EU93_0575</name>
</gene>
<evidence type="ECO:0000259" key="7">
    <source>
        <dbReference type="Pfam" id="PF05199"/>
    </source>
</evidence>
<dbReference type="InterPro" id="IPR036188">
    <property type="entry name" value="FAD/NAD-bd_sf"/>
</dbReference>
<comment type="cofactor">
    <cofactor evidence="1">
        <name>FAD</name>
        <dbReference type="ChEBI" id="CHEBI:57692"/>
    </cofactor>
</comment>
<evidence type="ECO:0000259" key="6">
    <source>
        <dbReference type="Pfam" id="PF00732"/>
    </source>
</evidence>
<dbReference type="RefSeq" id="WP_032513374.1">
    <property type="nucleotide sequence ID" value="NZ_JNAJ01000008.1"/>
</dbReference>
<dbReference type="InterPro" id="IPR000172">
    <property type="entry name" value="GMC_OxRdtase_N"/>
</dbReference>
<dbReference type="Pfam" id="PF13450">
    <property type="entry name" value="NAD_binding_8"/>
    <property type="match status" value="1"/>
</dbReference>
<evidence type="ECO:0000256" key="4">
    <source>
        <dbReference type="ARBA" id="ARBA00022827"/>
    </source>
</evidence>
<comment type="caution">
    <text evidence="8">The sequence shown here is derived from an EMBL/GenBank/DDBJ whole genome shotgun (WGS) entry which is preliminary data.</text>
</comment>
<dbReference type="Gene3D" id="3.50.50.60">
    <property type="entry name" value="FAD/NAD(P)-binding domain"/>
    <property type="match status" value="2"/>
</dbReference>
<dbReference type="Proteomes" id="UP000030491">
    <property type="component" value="Unassembled WGS sequence"/>
</dbReference>
<name>A0A0A1ZUR4_PROMR</name>
<dbReference type="SUPFAM" id="SSF51905">
    <property type="entry name" value="FAD/NAD(P)-binding domain"/>
    <property type="match status" value="1"/>
</dbReference>
<keyword evidence="5" id="KW-0560">Oxidoreductase</keyword>
<dbReference type="GO" id="GO:0050660">
    <property type="term" value="F:flavin adenine dinucleotide binding"/>
    <property type="evidence" value="ECO:0007669"/>
    <property type="project" value="InterPro"/>
</dbReference>
<dbReference type="Pfam" id="PF00732">
    <property type="entry name" value="GMC_oxred_N"/>
    <property type="match status" value="1"/>
</dbReference>
<keyword evidence="4" id="KW-0274">FAD</keyword>
<proteinExistence type="inferred from homology"/>
<dbReference type="InterPro" id="IPR007867">
    <property type="entry name" value="GMC_OxRtase_C"/>
</dbReference>
<dbReference type="AlphaFoldDB" id="A0A0A1ZUR4"/>
<feature type="domain" description="Glucose-methanol-choline oxidoreductase N-terminal" evidence="6">
    <location>
        <begin position="211"/>
        <end position="293"/>
    </location>
</feature>
<protein>
    <submittedName>
        <fullName evidence="8">Glucose-methanol-choline (GMC) oxidoreductase:NAD binding site</fullName>
    </submittedName>
</protein>
<feature type="domain" description="Glucose-methanol-choline oxidoreductase C-terminal" evidence="7">
    <location>
        <begin position="452"/>
        <end position="501"/>
    </location>
</feature>
<evidence type="ECO:0000256" key="5">
    <source>
        <dbReference type="ARBA" id="ARBA00023002"/>
    </source>
</evidence>
<accession>A0A0A1ZUR4</accession>
<dbReference type="OrthoDB" id="9787779at2"/>
<dbReference type="Pfam" id="PF05199">
    <property type="entry name" value="GMC_oxred_C"/>
    <property type="match status" value="1"/>
</dbReference>
<evidence type="ECO:0000313" key="9">
    <source>
        <dbReference type="Proteomes" id="UP000030491"/>
    </source>
</evidence>
<evidence type="ECO:0000256" key="1">
    <source>
        <dbReference type="ARBA" id="ARBA00001974"/>
    </source>
</evidence>
<evidence type="ECO:0000256" key="2">
    <source>
        <dbReference type="ARBA" id="ARBA00010790"/>
    </source>
</evidence>
<dbReference type="PANTHER" id="PTHR42784">
    <property type="entry name" value="PYRANOSE 2-OXIDASE"/>
    <property type="match status" value="1"/>
</dbReference>
<dbReference type="PANTHER" id="PTHR42784:SF1">
    <property type="entry name" value="PYRANOSE 2-OXIDASE"/>
    <property type="match status" value="1"/>
</dbReference>
<dbReference type="InterPro" id="IPR051473">
    <property type="entry name" value="P2Ox-like"/>
</dbReference>
<reference evidence="9" key="1">
    <citation type="journal article" date="2014" name="Sci. Data">
        <title>Genomes of diverse isolates of the marine cyanobacterium Prochlorococcus.</title>
        <authorList>
            <person name="Biller S."/>
            <person name="Berube P."/>
            <person name="Thompson J."/>
            <person name="Kelly L."/>
            <person name="Roggensack S."/>
            <person name="Awad L."/>
            <person name="Roache-Johnson K."/>
            <person name="Ding H."/>
            <person name="Giovannoni S.J."/>
            <person name="Moore L.R."/>
            <person name="Chisholm S.W."/>
        </authorList>
    </citation>
    <scope>NUCLEOTIDE SEQUENCE [LARGE SCALE GENOMIC DNA]</scope>
</reference>
<evidence type="ECO:0000313" key="8">
    <source>
        <dbReference type="EMBL" id="KGF92311.1"/>
    </source>
</evidence>
<dbReference type="GO" id="GO:0016614">
    <property type="term" value="F:oxidoreductase activity, acting on CH-OH group of donors"/>
    <property type="evidence" value="ECO:0007669"/>
    <property type="project" value="InterPro"/>
</dbReference>